<accession>A0A511YYY4</accession>
<dbReference type="EMBL" id="BJYK01000006">
    <property type="protein sequence ID" value="GEN80394.1"/>
    <property type="molecule type" value="Genomic_DNA"/>
</dbReference>
<evidence type="ECO:0000313" key="1">
    <source>
        <dbReference type="EMBL" id="GEN80394.1"/>
    </source>
</evidence>
<gene>
    <name evidence="1" type="ORF">AFE02nite_21280</name>
</gene>
<protein>
    <submittedName>
        <fullName evidence="1">Uncharacterized protein</fullName>
    </submittedName>
</protein>
<reference evidence="1 2" key="1">
    <citation type="submission" date="2019-07" db="EMBL/GenBank/DDBJ databases">
        <title>Whole genome shotgun sequence of Actinotalea fermentans NBRC 105374.</title>
        <authorList>
            <person name="Hosoyama A."/>
            <person name="Uohara A."/>
            <person name="Ohji S."/>
            <person name="Ichikawa N."/>
        </authorList>
    </citation>
    <scope>NUCLEOTIDE SEQUENCE [LARGE SCALE GENOMIC DNA]</scope>
    <source>
        <strain evidence="1 2">NBRC 105374</strain>
    </source>
</reference>
<comment type="caution">
    <text evidence="1">The sequence shown here is derived from an EMBL/GenBank/DDBJ whole genome shotgun (WGS) entry which is preliminary data.</text>
</comment>
<keyword evidence="2" id="KW-1185">Reference proteome</keyword>
<dbReference type="Proteomes" id="UP000321484">
    <property type="component" value="Unassembled WGS sequence"/>
</dbReference>
<proteinExistence type="predicted"/>
<organism evidence="1 2">
    <name type="scientific">Actinotalea fermentans</name>
    <dbReference type="NCBI Taxonomy" id="43671"/>
    <lineage>
        <taxon>Bacteria</taxon>
        <taxon>Bacillati</taxon>
        <taxon>Actinomycetota</taxon>
        <taxon>Actinomycetes</taxon>
        <taxon>Micrococcales</taxon>
        <taxon>Cellulomonadaceae</taxon>
        <taxon>Actinotalea</taxon>
    </lineage>
</organism>
<evidence type="ECO:0000313" key="2">
    <source>
        <dbReference type="Proteomes" id="UP000321484"/>
    </source>
</evidence>
<sequence>MRETAAREGRSQNAIIIDAIRRYATDRTRRRDEAVARIVAEDAALLDRLAR</sequence>
<name>A0A511YYY4_9CELL</name>
<dbReference type="AlphaFoldDB" id="A0A511YYY4"/>